<evidence type="ECO:0000313" key="1">
    <source>
        <dbReference type="EMBL" id="MFE8700682.1"/>
    </source>
</evidence>
<evidence type="ECO:0000313" key="2">
    <source>
        <dbReference type="Proteomes" id="UP001601059"/>
    </source>
</evidence>
<dbReference type="Proteomes" id="UP001601059">
    <property type="component" value="Unassembled WGS sequence"/>
</dbReference>
<gene>
    <name evidence="1" type="ORF">ACFYKX_08660</name>
</gene>
<dbReference type="EMBL" id="JBIACK010000003">
    <property type="protein sequence ID" value="MFE8700682.1"/>
    <property type="molecule type" value="Genomic_DNA"/>
</dbReference>
<organism evidence="1 2">
    <name type="scientific">Cytobacillus spartinae</name>
    <dbReference type="NCBI Taxonomy" id="3299023"/>
    <lineage>
        <taxon>Bacteria</taxon>
        <taxon>Bacillati</taxon>
        <taxon>Bacillota</taxon>
        <taxon>Bacilli</taxon>
        <taxon>Bacillales</taxon>
        <taxon>Bacillaceae</taxon>
        <taxon>Cytobacillus</taxon>
    </lineage>
</organism>
<keyword evidence="2" id="KW-1185">Reference proteome</keyword>
<protein>
    <submittedName>
        <fullName evidence="1">YuzF family protein</fullName>
    </submittedName>
</protein>
<name>A0ABW6KDB6_9BACI</name>
<proteinExistence type="predicted"/>
<reference evidence="1 2" key="1">
    <citation type="submission" date="2024-08" db="EMBL/GenBank/DDBJ databases">
        <title>Two novel Cytobacillus novel species.</title>
        <authorList>
            <person name="Liu G."/>
        </authorList>
    </citation>
    <scope>NUCLEOTIDE SEQUENCE [LARGE SCALE GENOMIC DNA]</scope>
    <source>
        <strain evidence="1 2">FJAT-54145</strain>
    </source>
</reference>
<dbReference type="Pfam" id="PF10842">
    <property type="entry name" value="DUF2642"/>
    <property type="match status" value="1"/>
</dbReference>
<accession>A0ABW6KDB6</accession>
<sequence>MNQVSPSFVSQIDPYVYQTLQGVTGGMVVVQTTKGSVTGMLKTVMPDHIVVESGGSPFFIRTAQIVWVIPRG</sequence>
<comment type="caution">
    <text evidence="1">The sequence shown here is derived from an EMBL/GenBank/DDBJ whole genome shotgun (WGS) entry which is preliminary data.</text>
</comment>
<dbReference type="InterPro" id="IPR020139">
    <property type="entry name" value="DUF2642"/>
</dbReference>
<dbReference type="RefSeq" id="WP_389360104.1">
    <property type="nucleotide sequence ID" value="NZ_JBIACK010000003.1"/>
</dbReference>